<protein>
    <submittedName>
        <fullName evidence="2">Uncharacterized protein</fullName>
    </submittedName>
</protein>
<name>A0AC34R7L0_9BILA</name>
<reference evidence="2" key="1">
    <citation type="submission" date="2022-11" db="UniProtKB">
        <authorList>
            <consortium name="WormBaseParasite"/>
        </authorList>
    </citation>
    <scope>IDENTIFICATION</scope>
</reference>
<accession>A0AC34R7L0</accession>
<proteinExistence type="predicted"/>
<dbReference type="WBParaSite" id="JU765_v2.g4225.t1">
    <property type="protein sequence ID" value="JU765_v2.g4225.t1"/>
    <property type="gene ID" value="JU765_v2.g4225"/>
</dbReference>
<evidence type="ECO:0000313" key="2">
    <source>
        <dbReference type="WBParaSite" id="JU765_v2.g4225.t1"/>
    </source>
</evidence>
<evidence type="ECO:0000313" key="1">
    <source>
        <dbReference type="Proteomes" id="UP000887576"/>
    </source>
</evidence>
<sequence>MLFLIFVLFPTTFGLQCLFTDSDTFSSITYFQESSIINPGNVARNTTCTHADDKCFGGSFLKLLNSTTSEYIIVQMCLSDALTNIRYHRLDVNVDCNQIMPVKHTSDDLLYSYRCCDNFDCEPPILPTNNNPKPTVTGGHKGDGGAASTVFLSFSMLFVSLFSVLL</sequence>
<dbReference type="Proteomes" id="UP000887576">
    <property type="component" value="Unplaced"/>
</dbReference>
<organism evidence="1 2">
    <name type="scientific">Panagrolaimus sp. JU765</name>
    <dbReference type="NCBI Taxonomy" id="591449"/>
    <lineage>
        <taxon>Eukaryota</taxon>
        <taxon>Metazoa</taxon>
        <taxon>Ecdysozoa</taxon>
        <taxon>Nematoda</taxon>
        <taxon>Chromadorea</taxon>
        <taxon>Rhabditida</taxon>
        <taxon>Tylenchina</taxon>
        <taxon>Panagrolaimomorpha</taxon>
        <taxon>Panagrolaimoidea</taxon>
        <taxon>Panagrolaimidae</taxon>
        <taxon>Panagrolaimus</taxon>
    </lineage>
</organism>